<protein>
    <recommendedName>
        <fullName evidence="2">Fibronectin type-III domain-containing protein</fullName>
    </recommendedName>
</protein>
<reference evidence="3" key="1">
    <citation type="submission" date="2021-05" db="EMBL/GenBank/DDBJ databases">
        <title>Energy efficiency and biological interactions define the core microbiome of deep oligotrophic groundwater.</title>
        <authorList>
            <person name="Mehrshad M."/>
            <person name="Lopez-Fernandez M."/>
            <person name="Bell E."/>
            <person name="Bernier-Latmani R."/>
            <person name="Bertilsson S."/>
            <person name="Dopson M."/>
        </authorList>
    </citation>
    <scope>NUCLEOTIDE SEQUENCE</scope>
    <source>
        <strain evidence="3">Modern_marine.mb.64</strain>
    </source>
</reference>
<dbReference type="InterPro" id="IPR003961">
    <property type="entry name" value="FN3_dom"/>
</dbReference>
<dbReference type="EMBL" id="JAHJDP010000087">
    <property type="protein sequence ID" value="MBU2692258.1"/>
    <property type="molecule type" value="Genomic_DNA"/>
</dbReference>
<dbReference type="PANTHER" id="PTHR36842">
    <property type="entry name" value="PROTEIN TOLB HOMOLOG"/>
    <property type="match status" value="1"/>
</dbReference>
<dbReference type="AlphaFoldDB" id="A0A948WDX6"/>
<proteinExistence type="inferred from homology"/>
<dbReference type="PANTHER" id="PTHR36842:SF1">
    <property type="entry name" value="PROTEIN TOLB"/>
    <property type="match status" value="1"/>
</dbReference>
<accession>A0A948WDX6</accession>
<evidence type="ECO:0000259" key="2">
    <source>
        <dbReference type="PROSITE" id="PS50853"/>
    </source>
</evidence>
<name>A0A948WDX6_UNCEI</name>
<dbReference type="Proteomes" id="UP000777784">
    <property type="component" value="Unassembled WGS sequence"/>
</dbReference>
<dbReference type="Gene3D" id="2.120.10.30">
    <property type="entry name" value="TolB, C-terminal domain"/>
    <property type="match status" value="1"/>
</dbReference>
<feature type="domain" description="Fibronectin type-III" evidence="2">
    <location>
        <begin position="255"/>
        <end position="365"/>
    </location>
</feature>
<dbReference type="Pfam" id="PF07676">
    <property type="entry name" value="PD40"/>
    <property type="match status" value="4"/>
</dbReference>
<evidence type="ECO:0000256" key="1">
    <source>
        <dbReference type="ARBA" id="ARBA00009820"/>
    </source>
</evidence>
<dbReference type="Gene3D" id="2.120.10.60">
    <property type="entry name" value="Tricorn protease N-terminal domain"/>
    <property type="match status" value="1"/>
</dbReference>
<sequence length="635" mass="69422">MLRLLCCICIIAYFAVGCSEDKRTAPTYSDTTPPAAVHNLATAPAAEDRVTIYWTAPGDDGAVGQASHYDIRYSATPITEVFWDSATIVVSCPAPVSSGHIQHVEVLGLGLGKWYFGLKTADEVPNWSELSNIANATIGDTIAPSAISDLYIFSFDETSATLVWTAPGDDGDIGQAAEYDLRYAFETISEETWAVANRVQDVPAPEAADTGEIFTFADLETGRAYFVAIKTLDDRSNASGLSNVVSVTPAQDNLPPGQVLDLNTTHAVGHSVTLTWTAPGDNGYAGLAFEYDLRYSQTQITNDSWNEATRILDVSPPGVAGNEESFIVHDLELETPYFFALKTADDTSNWSEMSNVADAITVALAQLTFSNRLAGAFHSFWSLDGRDILFEADYGQEFVYQLYRMPANGGVPSKLTNEPGQASQGAWAPDGNQISFLTTGFGLNELRMVDAAQGSVSSLLLRHEEHRIQDYSWSPDGNYIVYTAHPPDQWDQRRAYILSLSGGATEEILSPDWLPIWVAWSPSGDQICFTSTQNENVDIWVMSSTGEDPTQITFDSAYDGAQAWSPDGSKIAFTSDRTGNYAIWVMSASGENMTQLTFDDEQELYPHWSPDGKAITYTSGTGPFWRGDIWVLYLE</sequence>
<dbReference type="PROSITE" id="PS51257">
    <property type="entry name" value="PROKAR_LIPOPROTEIN"/>
    <property type="match status" value="1"/>
</dbReference>
<evidence type="ECO:0000313" key="4">
    <source>
        <dbReference type="Proteomes" id="UP000777784"/>
    </source>
</evidence>
<dbReference type="Gene3D" id="2.60.40.10">
    <property type="entry name" value="Immunoglobulins"/>
    <property type="match status" value="3"/>
</dbReference>
<dbReference type="SUPFAM" id="SSF49265">
    <property type="entry name" value="Fibronectin type III"/>
    <property type="match status" value="1"/>
</dbReference>
<organism evidence="3 4">
    <name type="scientific">Eiseniibacteriota bacterium</name>
    <dbReference type="NCBI Taxonomy" id="2212470"/>
    <lineage>
        <taxon>Bacteria</taxon>
        <taxon>Candidatus Eiseniibacteriota</taxon>
    </lineage>
</organism>
<evidence type="ECO:0000313" key="3">
    <source>
        <dbReference type="EMBL" id="MBU2692258.1"/>
    </source>
</evidence>
<dbReference type="InterPro" id="IPR036116">
    <property type="entry name" value="FN3_sf"/>
</dbReference>
<dbReference type="PROSITE" id="PS50853">
    <property type="entry name" value="FN3"/>
    <property type="match status" value="1"/>
</dbReference>
<dbReference type="InterPro" id="IPR011659">
    <property type="entry name" value="WD40"/>
</dbReference>
<dbReference type="InterPro" id="IPR011042">
    <property type="entry name" value="6-blade_b-propeller_TolB-like"/>
</dbReference>
<dbReference type="SUPFAM" id="SSF69304">
    <property type="entry name" value="Tricorn protease N-terminal domain"/>
    <property type="match status" value="1"/>
</dbReference>
<comment type="similarity">
    <text evidence="1">Belongs to the TolB family.</text>
</comment>
<dbReference type="SMART" id="SM00060">
    <property type="entry name" value="FN3"/>
    <property type="match status" value="3"/>
</dbReference>
<gene>
    <name evidence="3" type="ORF">KJ970_15150</name>
</gene>
<dbReference type="InterPro" id="IPR013783">
    <property type="entry name" value="Ig-like_fold"/>
</dbReference>
<comment type="caution">
    <text evidence="3">The sequence shown here is derived from an EMBL/GenBank/DDBJ whole genome shotgun (WGS) entry which is preliminary data.</text>
</comment>
<dbReference type="CDD" id="cd00063">
    <property type="entry name" value="FN3"/>
    <property type="match status" value="2"/>
</dbReference>